<evidence type="ECO:0000313" key="1">
    <source>
        <dbReference type="EMBL" id="EFM83937.1"/>
    </source>
</evidence>
<comment type="caution">
    <text evidence="1">The sequence shown here is derived from an EMBL/GenBank/DDBJ whole genome shotgun (WGS) entry which is preliminary data.</text>
</comment>
<dbReference type="HOGENOM" id="CLU_3269644_0_0_9"/>
<dbReference type="AlphaFoldDB" id="A0A125W9J9"/>
<gene>
    <name evidence="1" type="ORF">HMPREF9498_00389</name>
</gene>
<name>A0A125W9J9_ENTFL</name>
<protein>
    <submittedName>
        <fullName evidence="1">Uncharacterized protein</fullName>
    </submittedName>
</protein>
<reference evidence="2" key="1">
    <citation type="submission" date="2010-07" db="EMBL/GenBank/DDBJ databases">
        <authorList>
            <person name="Weinstock G."/>
            <person name="Sodergren E."/>
            <person name="Clifton S."/>
            <person name="Fulton L."/>
            <person name="Fulton B."/>
            <person name="Courtney L."/>
            <person name="Fronick C."/>
            <person name="Harrison M."/>
            <person name="Strong C."/>
            <person name="Farmer C."/>
            <person name="Delahaunty K."/>
            <person name="Markovic C."/>
            <person name="Hall O."/>
            <person name="Minx P."/>
            <person name="Tomlinson C."/>
            <person name="Mitreva M."/>
            <person name="Hou S."/>
            <person name="Chen J."/>
            <person name="Wollam A."/>
            <person name="Pepin K.H."/>
            <person name="Johnson M."/>
            <person name="Bhonagiri V."/>
            <person name="Zhang X."/>
            <person name="Suruliraj S."/>
            <person name="Warren W."/>
            <person name="Chinwalla A."/>
            <person name="Mardis E.R."/>
            <person name="Wilson R.K."/>
        </authorList>
    </citation>
    <scope>NUCLEOTIDE SEQUENCE [LARGE SCALE GENOMIC DNA]</scope>
    <source>
        <strain evidence="2">TX4248</strain>
    </source>
</reference>
<dbReference type="EMBL" id="AEBR01000009">
    <property type="protein sequence ID" value="EFM83937.1"/>
    <property type="molecule type" value="Genomic_DNA"/>
</dbReference>
<evidence type="ECO:0000313" key="2">
    <source>
        <dbReference type="Proteomes" id="UP000004846"/>
    </source>
</evidence>
<proteinExistence type="predicted"/>
<accession>A0A125W9J9</accession>
<organism evidence="1 2">
    <name type="scientific">Enterococcus faecalis TX4248</name>
    <dbReference type="NCBI Taxonomy" id="749495"/>
    <lineage>
        <taxon>Bacteria</taxon>
        <taxon>Bacillati</taxon>
        <taxon>Bacillota</taxon>
        <taxon>Bacilli</taxon>
        <taxon>Lactobacillales</taxon>
        <taxon>Enterococcaceae</taxon>
        <taxon>Enterococcus</taxon>
    </lineage>
</organism>
<sequence>MIQKFPQIVLAFLNLMIKVVKRVSNSREKLTAEVIRKISKC</sequence>
<dbReference type="Proteomes" id="UP000004846">
    <property type="component" value="Unassembled WGS sequence"/>
</dbReference>